<sequence>MTDEWKIEPPDVAMARYEAEYQEMIGNARSAEESALELMCDLEDLWLSVAPGKTSDDFMKDVHRMFDYEDPDIEAMEAAYIETANTDERTLGAWPFIDTPIRIAYGHAYVASLAAIRTGATNMAFNEIQRASLWHGIAIGLSRTGARGTERPKSIADVARDAAIARNSENRAIKQSALDWLDEHFHECKSMDDAAARLTKIVPVVFRTARRYVTYWSLSRH</sequence>
<reference evidence="1 2" key="1">
    <citation type="submission" date="2019-08" db="EMBL/GenBank/DDBJ databases">
        <authorList>
            <person name="Peeters C."/>
        </authorList>
    </citation>
    <scope>NUCLEOTIDE SEQUENCE [LARGE SCALE GENOMIC DNA]</scope>
    <source>
        <strain evidence="1 2">LMG 31013</strain>
    </source>
</reference>
<dbReference type="RefSeq" id="WP_150612797.1">
    <property type="nucleotide sequence ID" value="NZ_CABPRU010000004.1"/>
</dbReference>
<dbReference type="EMBL" id="CABPRU010000004">
    <property type="protein sequence ID" value="VVE01367.1"/>
    <property type="molecule type" value="Genomic_DNA"/>
</dbReference>
<organism evidence="1 2">
    <name type="scientific">Pandoraea terrigena</name>
    <dbReference type="NCBI Taxonomy" id="2508292"/>
    <lineage>
        <taxon>Bacteria</taxon>
        <taxon>Pseudomonadati</taxon>
        <taxon>Pseudomonadota</taxon>
        <taxon>Betaproteobacteria</taxon>
        <taxon>Burkholderiales</taxon>
        <taxon>Burkholderiaceae</taxon>
        <taxon>Pandoraea</taxon>
    </lineage>
</organism>
<name>A0A5E4UN84_9BURK</name>
<evidence type="ECO:0000313" key="1">
    <source>
        <dbReference type="EMBL" id="VVE01367.1"/>
    </source>
</evidence>
<accession>A0A5E4UN84</accession>
<dbReference type="AlphaFoldDB" id="A0A5E4UN84"/>
<dbReference type="OrthoDB" id="8909590at2"/>
<gene>
    <name evidence="1" type="ORF">PTE31013_02161</name>
</gene>
<dbReference type="Proteomes" id="UP000334380">
    <property type="component" value="Unassembled WGS sequence"/>
</dbReference>
<evidence type="ECO:0000313" key="2">
    <source>
        <dbReference type="Proteomes" id="UP000334380"/>
    </source>
</evidence>
<proteinExistence type="predicted"/>
<keyword evidence="2" id="KW-1185">Reference proteome</keyword>
<protein>
    <submittedName>
        <fullName evidence="1">Uncharacterized protein</fullName>
    </submittedName>
</protein>